<evidence type="ECO:0000313" key="4">
    <source>
        <dbReference type="Proteomes" id="UP000034562"/>
    </source>
</evidence>
<dbReference type="STRING" id="1618563.UU12_C0001G0014"/>
<dbReference type="AlphaFoldDB" id="A0A0G0T9E0"/>
<gene>
    <name evidence="3" type="ORF">UU12_C0001G0014</name>
</gene>
<dbReference type="Gene3D" id="3.90.550.10">
    <property type="entry name" value="Spore Coat Polysaccharide Biosynthesis Protein SpsA, Chain A"/>
    <property type="match status" value="1"/>
</dbReference>
<protein>
    <submittedName>
        <fullName evidence="3">Putative glycosyltransferase</fullName>
    </submittedName>
</protein>
<dbReference type="EMBL" id="LBZK01000001">
    <property type="protein sequence ID" value="KKR71431.1"/>
    <property type="molecule type" value="Genomic_DNA"/>
</dbReference>
<dbReference type="GO" id="GO:0016740">
    <property type="term" value="F:transferase activity"/>
    <property type="evidence" value="ECO:0007669"/>
    <property type="project" value="UniProtKB-KW"/>
</dbReference>
<dbReference type="InterPro" id="IPR050256">
    <property type="entry name" value="Glycosyltransferase_2"/>
</dbReference>
<reference evidence="3 4" key="1">
    <citation type="journal article" date="2015" name="Nature">
        <title>rRNA introns, odd ribosomes, and small enigmatic genomes across a large radiation of phyla.</title>
        <authorList>
            <person name="Brown C.T."/>
            <person name="Hug L.A."/>
            <person name="Thomas B.C."/>
            <person name="Sharon I."/>
            <person name="Castelle C.J."/>
            <person name="Singh A."/>
            <person name="Wilkins M.J."/>
            <person name="Williams K.H."/>
            <person name="Banfield J.F."/>
        </authorList>
    </citation>
    <scope>NUCLEOTIDE SEQUENCE [LARGE SCALE GENOMIC DNA]</scope>
</reference>
<sequence>MSKNNIFIVIPSCNEEKQIATVLRKALISRLPVVVVDDGSTDSTFEIAGKIVDNVIRHKTNLGKGAALKTGCEAAFALGADAVVMMDSDGQHKIGDMDNFLEALYDGNEVVFGSRNLSHGVPLVRFMGNKMVSILISLLFNIYVSDILCGYRALTKRAYRKIAWESTGYGVETEMIINLANTNLKYCEVPVETVYLDSVKGVTLLDAFAILLDIIKWRITK</sequence>
<dbReference type="InterPro" id="IPR001173">
    <property type="entry name" value="Glyco_trans_2-like"/>
</dbReference>
<organism evidence="3 4">
    <name type="scientific">Candidatus Woesebacteria bacterium GW2011_GWA2_40_7b</name>
    <dbReference type="NCBI Taxonomy" id="1618563"/>
    <lineage>
        <taxon>Bacteria</taxon>
        <taxon>Candidatus Woeseibacteriota</taxon>
    </lineage>
</organism>
<evidence type="ECO:0000259" key="2">
    <source>
        <dbReference type="Pfam" id="PF00535"/>
    </source>
</evidence>
<accession>A0A0G0T9E0</accession>
<feature type="transmembrane region" description="Helical" evidence="1">
    <location>
        <begin position="131"/>
        <end position="151"/>
    </location>
</feature>
<proteinExistence type="predicted"/>
<keyword evidence="1" id="KW-1133">Transmembrane helix</keyword>
<dbReference type="SUPFAM" id="SSF53448">
    <property type="entry name" value="Nucleotide-diphospho-sugar transferases"/>
    <property type="match status" value="1"/>
</dbReference>
<dbReference type="Proteomes" id="UP000034562">
    <property type="component" value="Unassembled WGS sequence"/>
</dbReference>
<dbReference type="CDD" id="cd04179">
    <property type="entry name" value="DPM_DPG-synthase_like"/>
    <property type="match status" value="1"/>
</dbReference>
<dbReference type="Pfam" id="PF00535">
    <property type="entry name" value="Glycos_transf_2"/>
    <property type="match status" value="1"/>
</dbReference>
<comment type="caution">
    <text evidence="3">The sequence shown here is derived from an EMBL/GenBank/DDBJ whole genome shotgun (WGS) entry which is preliminary data.</text>
</comment>
<feature type="domain" description="Glycosyltransferase 2-like" evidence="2">
    <location>
        <begin position="8"/>
        <end position="128"/>
    </location>
</feature>
<evidence type="ECO:0000256" key="1">
    <source>
        <dbReference type="SAM" id="Phobius"/>
    </source>
</evidence>
<keyword evidence="3" id="KW-0808">Transferase</keyword>
<evidence type="ECO:0000313" key="3">
    <source>
        <dbReference type="EMBL" id="KKR71431.1"/>
    </source>
</evidence>
<keyword evidence="1" id="KW-0812">Transmembrane</keyword>
<dbReference type="InterPro" id="IPR029044">
    <property type="entry name" value="Nucleotide-diphossugar_trans"/>
</dbReference>
<dbReference type="PANTHER" id="PTHR48090">
    <property type="entry name" value="UNDECAPRENYL-PHOSPHATE 4-DEOXY-4-FORMAMIDO-L-ARABINOSE TRANSFERASE-RELATED"/>
    <property type="match status" value="1"/>
</dbReference>
<name>A0A0G0T9E0_9BACT</name>
<keyword evidence="1" id="KW-0472">Membrane</keyword>
<dbReference type="PANTHER" id="PTHR48090:SF7">
    <property type="entry name" value="RFBJ PROTEIN"/>
    <property type="match status" value="1"/>
</dbReference>